<dbReference type="InterPro" id="IPR021771">
    <property type="entry name" value="Triacylglycerol_lipase_N"/>
</dbReference>
<keyword evidence="3" id="KW-0443">Lipid metabolism</keyword>
<dbReference type="AlphaFoldDB" id="W7TY21"/>
<accession>W7TY21</accession>
<keyword evidence="7" id="KW-1185">Reference proteome</keyword>
<reference evidence="6 7" key="1">
    <citation type="journal article" date="2014" name="Mol. Plant">
        <title>Chromosome Scale Genome Assembly and Transcriptome Profiling of Nannochloropsis gaditana in Nitrogen Depletion.</title>
        <authorList>
            <person name="Corteggiani Carpinelli E."/>
            <person name="Telatin A."/>
            <person name="Vitulo N."/>
            <person name="Forcato C."/>
            <person name="D'Angelo M."/>
            <person name="Schiavon R."/>
            <person name="Vezzi A."/>
            <person name="Giacometti G.M."/>
            <person name="Morosinotto T."/>
            <person name="Valle G."/>
        </authorList>
    </citation>
    <scope>NUCLEOTIDE SEQUENCE [LARGE SCALE GENOMIC DNA]</scope>
    <source>
        <strain evidence="6 7">B-31</strain>
    </source>
</reference>
<dbReference type="InterPro" id="IPR016035">
    <property type="entry name" value="Acyl_Trfase/lysoPLipase"/>
</dbReference>
<dbReference type="InterPro" id="IPR002641">
    <property type="entry name" value="PNPLA_dom"/>
</dbReference>
<evidence type="ECO:0000256" key="3">
    <source>
        <dbReference type="ARBA" id="ARBA00023098"/>
    </source>
</evidence>
<gene>
    <name evidence="6" type="ORF">Naga_100677g1</name>
</gene>
<feature type="short sequence motif" description="GXSXG" evidence="4">
    <location>
        <begin position="323"/>
        <end position="327"/>
    </location>
</feature>
<comment type="caution">
    <text evidence="4">Lacks conserved residue(s) required for the propagation of feature annotation.</text>
</comment>
<organism evidence="6 7">
    <name type="scientific">Nannochloropsis gaditana</name>
    <dbReference type="NCBI Taxonomy" id="72520"/>
    <lineage>
        <taxon>Eukaryota</taxon>
        <taxon>Sar</taxon>
        <taxon>Stramenopiles</taxon>
        <taxon>Ochrophyta</taxon>
        <taxon>Eustigmatophyceae</taxon>
        <taxon>Eustigmatales</taxon>
        <taxon>Monodopsidaceae</taxon>
        <taxon>Nannochloropsis</taxon>
    </lineage>
</organism>
<dbReference type="Pfam" id="PF11815">
    <property type="entry name" value="DUF3336"/>
    <property type="match status" value="1"/>
</dbReference>
<dbReference type="OrthoDB" id="10049244at2759"/>
<evidence type="ECO:0000256" key="1">
    <source>
        <dbReference type="ARBA" id="ARBA00022801"/>
    </source>
</evidence>
<dbReference type="Pfam" id="PF01734">
    <property type="entry name" value="Patatin"/>
    <property type="match status" value="1"/>
</dbReference>
<dbReference type="PROSITE" id="PS51635">
    <property type="entry name" value="PNPLA"/>
    <property type="match status" value="1"/>
</dbReference>
<evidence type="ECO:0000256" key="4">
    <source>
        <dbReference type="PROSITE-ProRule" id="PRU01161"/>
    </source>
</evidence>
<dbReference type="EMBL" id="AZIL01000953">
    <property type="protein sequence ID" value="EWM25284.1"/>
    <property type="molecule type" value="Genomic_DNA"/>
</dbReference>
<comment type="caution">
    <text evidence="6">The sequence shown here is derived from an EMBL/GenBank/DDBJ whole genome shotgun (WGS) entry which is preliminary data.</text>
</comment>
<keyword evidence="1" id="KW-0378">Hydrolase</keyword>
<dbReference type="PANTHER" id="PTHR14226:SF10">
    <property type="entry name" value="TRIACYLGLYCEROL LIPASE 4-RELATED"/>
    <property type="match status" value="1"/>
</dbReference>
<keyword evidence="2" id="KW-0442">Lipid degradation</keyword>
<evidence type="ECO:0000256" key="2">
    <source>
        <dbReference type="ARBA" id="ARBA00022963"/>
    </source>
</evidence>
<dbReference type="GO" id="GO:0016042">
    <property type="term" value="P:lipid catabolic process"/>
    <property type="evidence" value="ECO:0007669"/>
    <property type="project" value="UniProtKB-KW"/>
</dbReference>
<dbReference type="Gene3D" id="3.40.1090.10">
    <property type="entry name" value="Cytosolic phospholipase A2 catalytic domain"/>
    <property type="match status" value="1"/>
</dbReference>
<dbReference type="PANTHER" id="PTHR14226">
    <property type="entry name" value="NEUROPATHY TARGET ESTERASE/SWISS CHEESE D.MELANOGASTER"/>
    <property type="match status" value="1"/>
</dbReference>
<dbReference type="SUPFAM" id="SSF52151">
    <property type="entry name" value="FabD/lysophospholipase-like"/>
    <property type="match status" value="1"/>
</dbReference>
<evidence type="ECO:0000313" key="7">
    <source>
        <dbReference type="Proteomes" id="UP000019335"/>
    </source>
</evidence>
<sequence length="377" mass="42716">MVGYEKRYDQRFLLLPRWPRIAGNRTRFSIPAAMASDRGTGPGVLFAIDKGVQQLISSLSETGARLGRVRDVDIHRLGYLVDRLLESLHHNLPEAERLLYSWADTIFAPKVVLRQYLMALGLEMTLFIYHLCYRLGARLVNRMTVKGRQISETRRRMAKAKNYYEWLKCAERMDELEGKNRWREVPESTLYNHRMLQEKINQFNNMMQNGDVFQLMFVLRGGISRNQFGLLNEGLYQHAYSGTKKIVERYLEVVVKALNFVCDVNPSLDNISADVKLAFFNETRHAFGRTALLLSGGAGLGFYHVGFVKALFDQGILPRVLSGASAGSIISSMIGVRTDDELYAMFTDGIARLDFFKLYKRRTKAAAAATATSGAGC</sequence>
<protein>
    <submittedName>
        <fullName evidence="6">Patatin-like serine</fullName>
    </submittedName>
</protein>
<dbReference type="GO" id="GO:0004806">
    <property type="term" value="F:triacylglycerol lipase activity"/>
    <property type="evidence" value="ECO:0007669"/>
    <property type="project" value="InterPro"/>
</dbReference>
<evidence type="ECO:0000259" key="5">
    <source>
        <dbReference type="PROSITE" id="PS51635"/>
    </source>
</evidence>
<name>W7TY21_9STRA</name>
<dbReference type="InterPro" id="IPR050301">
    <property type="entry name" value="NTE"/>
</dbReference>
<dbReference type="Proteomes" id="UP000019335">
    <property type="component" value="Chromosome 11"/>
</dbReference>
<proteinExistence type="predicted"/>
<evidence type="ECO:0000313" key="6">
    <source>
        <dbReference type="EMBL" id="EWM25284.1"/>
    </source>
</evidence>
<feature type="domain" description="PNPLA" evidence="5">
    <location>
        <begin position="292"/>
        <end position="377"/>
    </location>
</feature>